<feature type="transmembrane region" description="Helical" evidence="8">
    <location>
        <begin position="275"/>
        <end position="293"/>
    </location>
</feature>
<dbReference type="PATRIC" id="fig|1217651.3.peg.2222"/>
<keyword evidence="4" id="KW-1003">Cell membrane</keyword>
<accession>N8YKK9</accession>
<dbReference type="RefSeq" id="WP_004830769.1">
    <property type="nucleotide sequence ID" value="NZ_KB849468.1"/>
</dbReference>
<keyword evidence="5 8" id="KW-0812">Transmembrane</keyword>
<gene>
    <name evidence="9" type="ORF">F963_02257</name>
</gene>
<keyword evidence="7 8" id="KW-0472">Membrane</keyword>
<dbReference type="InterPro" id="IPR037185">
    <property type="entry name" value="EmrE-like"/>
</dbReference>
<name>N8YKK9_ACIBZ</name>
<dbReference type="GO" id="GO:0005886">
    <property type="term" value="C:plasma membrane"/>
    <property type="evidence" value="ECO:0007669"/>
    <property type="project" value="UniProtKB-SubCell"/>
</dbReference>
<comment type="subcellular location">
    <subcellularLocation>
        <location evidence="1">Cell membrane</location>
        <topology evidence="1">Multi-pass membrane protein</topology>
    </subcellularLocation>
</comment>
<evidence type="ECO:0000256" key="4">
    <source>
        <dbReference type="ARBA" id="ARBA00022475"/>
    </source>
</evidence>
<evidence type="ECO:0000256" key="7">
    <source>
        <dbReference type="ARBA" id="ARBA00023136"/>
    </source>
</evidence>
<feature type="transmembrane region" description="Helical" evidence="8">
    <location>
        <begin position="184"/>
        <end position="208"/>
    </location>
</feature>
<evidence type="ECO:0000256" key="6">
    <source>
        <dbReference type="ARBA" id="ARBA00022989"/>
    </source>
</evidence>
<evidence type="ECO:0000256" key="3">
    <source>
        <dbReference type="ARBA" id="ARBA00022448"/>
    </source>
</evidence>
<comment type="similarity">
    <text evidence="2">Belongs to the EamA transporter family.</text>
</comment>
<comment type="caution">
    <text evidence="9">The sequence shown here is derived from an EMBL/GenBank/DDBJ whole genome shotgun (WGS) entry which is preliminary data.</text>
</comment>
<evidence type="ECO:0000256" key="5">
    <source>
        <dbReference type="ARBA" id="ARBA00022692"/>
    </source>
</evidence>
<dbReference type="EMBL" id="APPK01000036">
    <property type="protein sequence ID" value="ENV21864.1"/>
    <property type="molecule type" value="Genomic_DNA"/>
</dbReference>
<dbReference type="Proteomes" id="UP000013270">
    <property type="component" value="Unassembled WGS sequence"/>
</dbReference>
<protein>
    <submittedName>
        <fullName evidence="9">Protein RarD</fullName>
    </submittedName>
</protein>
<dbReference type="AlphaFoldDB" id="N8YKK9"/>
<evidence type="ECO:0000313" key="10">
    <source>
        <dbReference type="Proteomes" id="UP000013270"/>
    </source>
</evidence>
<feature type="transmembrane region" description="Helical" evidence="8">
    <location>
        <begin position="78"/>
        <end position="97"/>
    </location>
</feature>
<evidence type="ECO:0000313" key="9">
    <source>
        <dbReference type="EMBL" id="ENV21864.1"/>
    </source>
</evidence>
<keyword evidence="6 8" id="KW-1133">Transmembrane helix</keyword>
<dbReference type="NCBIfam" id="TIGR00688">
    <property type="entry name" value="rarD"/>
    <property type="match status" value="1"/>
</dbReference>
<dbReference type="SUPFAM" id="SSF103481">
    <property type="entry name" value="Multidrug resistance efflux transporter EmrE"/>
    <property type="match status" value="1"/>
</dbReference>
<sequence length="301" mass="33719">MSHQSNTALGITLNVIASILFAIMFAYTALLGALEGNEIYGWRILLTLPCLTLFIIAQGNWSQVRQIYERLYKERFFIFTRLISSFLIGLQLWLFMWAPQHGYGLDVSLGYFMMPITMVILGRVAFKDKMSGWQKLSCLFAIFGVIHMLFVSSTLTWPTLLICLGYPIYFWLRQKTNTNNIGGVWFDMILSLPLSIFFILKGGVLTGALGSPSYTFTLILGLGLISALALGFQSLSAPHLNLSLFGLLVYVEPVLLFIVAIIFGETIHATEWPTYIAVWMAVCVLVIEGLISLKKKSSTQV</sequence>
<feature type="transmembrane region" description="Helical" evidence="8">
    <location>
        <begin position="244"/>
        <end position="263"/>
    </location>
</feature>
<evidence type="ECO:0000256" key="8">
    <source>
        <dbReference type="SAM" id="Phobius"/>
    </source>
</evidence>
<reference evidence="9 10" key="1">
    <citation type="submission" date="2013-02" db="EMBL/GenBank/DDBJ databases">
        <title>The Genome Sequence of Acinetobacter bereziniae NIPH 3.</title>
        <authorList>
            <consortium name="The Broad Institute Genome Sequencing Platform"/>
            <consortium name="The Broad Institute Genome Sequencing Center for Infectious Disease"/>
            <person name="Cerqueira G."/>
            <person name="Feldgarden M."/>
            <person name="Courvalin P."/>
            <person name="Perichon B."/>
            <person name="Grillot-Courvalin C."/>
            <person name="Clermont D."/>
            <person name="Rocha E."/>
            <person name="Yoon E.-J."/>
            <person name="Nemec A."/>
            <person name="Walker B."/>
            <person name="Young S.K."/>
            <person name="Zeng Q."/>
            <person name="Gargeya S."/>
            <person name="Fitzgerald M."/>
            <person name="Haas B."/>
            <person name="Abouelleil A."/>
            <person name="Alvarado L."/>
            <person name="Arachchi H.M."/>
            <person name="Berlin A.M."/>
            <person name="Chapman S.B."/>
            <person name="Dewar J."/>
            <person name="Goldberg J."/>
            <person name="Griggs A."/>
            <person name="Gujja S."/>
            <person name="Hansen M."/>
            <person name="Howarth C."/>
            <person name="Imamovic A."/>
            <person name="Larimer J."/>
            <person name="McCowan C."/>
            <person name="Murphy C."/>
            <person name="Neiman D."/>
            <person name="Pearson M."/>
            <person name="Priest M."/>
            <person name="Roberts A."/>
            <person name="Saif S."/>
            <person name="Shea T."/>
            <person name="Sisk P."/>
            <person name="Sykes S."/>
            <person name="Wortman J."/>
            <person name="Nusbaum C."/>
            <person name="Birren B."/>
        </authorList>
    </citation>
    <scope>NUCLEOTIDE SEQUENCE [LARGE SCALE GENOMIC DNA]</scope>
    <source>
        <strain evidence="9 10">NIPH 3</strain>
    </source>
</reference>
<evidence type="ECO:0000256" key="2">
    <source>
        <dbReference type="ARBA" id="ARBA00007362"/>
    </source>
</evidence>
<feature type="transmembrane region" description="Helical" evidence="8">
    <location>
        <begin position="214"/>
        <end position="232"/>
    </location>
</feature>
<organism evidence="9 10">
    <name type="scientific">Acinetobacter bereziniae NIPH 3</name>
    <dbReference type="NCBI Taxonomy" id="1217651"/>
    <lineage>
        <taxon>Bacteria</taxon>
        <taxon>Pseudomonadati</taxon>
        <taxon>Pseudomonadota</taxon>
        <taxon>Gammaproteobacteria</taxon>
        <taxon>Moraxellales</taxon>
        <taxon>Moraxellaceae</taxon>
        <taxon>Acinetobacter</taxon>
    </lineage>
</organism>
<dbReference type="HOGENOM" id="CLU_054508_2_0_6"/>
<proteinExistence type="inferred from homology"/>
<evidence type="ECO:0000256" key="1">
    <source>
        <dbReference type="ARBA" id="ARBA00004651"/>
    </source>
</evidence>
<dbReference type="InterPro" id="IPR004626">
    <property type="entry name" value="RarD"/>
</dbReference>
<feature type="transmembrane region" description="Helical" evidence="8">
    <location>
        <begin position="156"/>
        <end position="172"/>
    </location>
</feature>
<feature type="transmembrane region" description="Helical" evidence="8">
    <location>
        <begin position="40"/>
        <end position="57"/>
    </location>
</feature>
<feature type="transmembrane region" description="Helical" evidence="8">
    <location>
        <begin position="109"/>
        <end position="126"/>
    </location>
</feature>
<feature type="transmembrane region" description="Helical" evidence="8">
    <location>
        <begin position="133"/>
        <end position="150"/>
    </location>
</feature>
<feature type="transmembrane region" description="Helical" evidence="8">
    <location>
        <begin position="12"/>
        <end position="34"/>
    </location>
</feature>
<keyword evidence="3" id="KW-0813">Transport</keyword>